<dbReference type="Proteomes" id="UP000634476">
    <property type="component" value="Unassembled WGS sequence"/>
</dbReference>
<evidence type="ECO:0000313" key="2">
    <source>
        <dbReference type="Proteomes" id="UP000634476"/>
    </source>
</evidence>
<proteinExistence type="predicted"/>
<gene>
    <name evidence="1" type="ORF">Pta02_51250</name>
</gene>
<comment type="caution">
    <text evidence="1">The sequence shown here is derived from an EMBL/GenBank/DDBJ whole genome shotgun (WGS) entry which is preliminary data.</text>
</comment>
<dbReference type="EMBL" id="BOOK01000036">
    <property type="protein sequence ID" value="GII03117.1"/>
    <property type="molecule type" value="Genomic_DNA"/>
</dbReference>
<protein>
    <submittedName>
        <fullName evidence="1">Uncharacterized protein</fullName>
    </submittedName>
</protein>
<dbReference type="AlphaFoldDB" id="A0A8J3T122"/>
<evidence type="ECO:0000313" key="1">
    <source>
        <dbReference type="EMBL" id="GII03117.1"/>
    </source>
</evidence>
<sequence length="113" mass="11889">MSPQPSEQASPEKSEPASLVARVRRELTRAGFVVDPTTLAVDGGLQVRHDPERGVVVAWITAAELTVSDLSHHDHIRSIVHLALSAILSDAGYQVTSDPASGEVIVAHPPAAA</sequence>
<organism evidence="1 2">
    <name type="scientific">Planobispora takensis</name>
    <dbReference type="NCBI Taxonomy" id="1367882"/>
    <lineage>
        <taxon>Bacteria</taxon>
        <taxon>Bacillati</taxon>
        <taxon>Actinomycetota</taxon>
        <taxon>Actinomycetes</taxon>
        <taxon>Streptosporangiales</taxon>
        <taxon>Streptosporangiaceae</taxon>
        <taxon>Planobispora</taxon>
    </lineage>
</organism>
<accession>A0A8J3T122</accession>
<dbReference type="RefSeq" id="WP_203877410.1">
    <property type="nucleotide sequence ID" value="NZ_BOOK01000036.1"/>
</dbReference>
<keyword evidence="2" id="KW-1185">Reference proteome</keyword>
<reference evidence="1" key="1">
    <citation type="submission" date="2021-01" db="EMBL/GenBank/DDBJ databases">
        <title>Whole genome shotgun sequence of Planobispora takensis NBRC 109077.</title>
        <authorList>
            <person name="Komaki H."/>
            <person name="Tamura T."/>
        </authorList>
    </citation>
    <scope>NUCLEOTIDE SEQUENCE</scope>
    <source>
        <strain evidence="1">NBRC 109077</strain>
    </source>
</reference>
<name>A0A8J3T122_9ACTN</name>